<sequence>MSATTTVIKASCLCGKANFTVTLPSTSLPLRSWICHCDTCRKNQGSIALFHTEIPALDSASVSPLSVYKTSENSNRYFCPVCGCHPCEWDEGVRKWYLSTGVIQREDFPLIEFTEHIFIEDTKDGGLSNWLPSVNGKLLKRWSHHARKSQELPLSWASSELQSTPSDKLRARCSCGGVDFYISRPLFDSPEFRKDFPDLKIPSETVPRSKEHWFIAKDKQKWIAGFCTCTSCRLANGMDVMSWTYVPTSLITPADGSSHRLEFGTLKRYQSSDKVIRRFCGKCGATVFYQVDHRPNLVDVAVGLLESTSGAKAEDWLEWRKDDFSFRDEARDTKLVEELLHGYQAQQQR</sequence>
<evidence type="ECO:0000259" key="5">
    <source>
        <dbReference type="PROSITE" id="PS51891"/>
    </source>
</evidence>
<feature type="domain" description="CENP-V/GFA" evidence="5">
    <location>
        <begin position="201"/>
        <end position="317"/>
    </location>
</feature>
<dbReference type="Proteomes" id="UP000800092">
    <property type="component" value="Unassembled WGS sequence"/>
</dbReference>
<protein>
    <recommendedName>
        <fullName evidence="5">CENP-V/GFA domain-containing protein</fullName>
    </recommendedName>
</protein>
<keyword evidence="2" id="KW-0479">Metal-binding</keyword>
<dbReference type="Pfam" id="PF04828">
    <property type="entry name" value="GFA"/>
    <property type="match status" value="2"/>
</dbReference>
<dbReference type="PANTHER" id="PTHR33337:SF31">
    <property type="entry name" value="DUF636 DOMAIN PROTEIN (AFU_ORTHOLOGUE AFUA_2G12650)"/>
    <property type="match status" value="1"/>
</dbReference>
<dbReference type="Gene3D" id="2.170.150.70">
    <property type="match status" value="1"/>
</dbReference>
<evidence type="ECO:0000256" key="4">
    <source>
        <dbReference type="ARBA" id="ARBA00023239"/>
    </source>
</evidence>
<dbReference type="SUPFAM" id="SSF51316">
    <property type="entry name" value="Mss4-like"/>
    <property type="match status" value="2"/>
</dbReference>
<comment type="similarity">
    <text evidence="1">Belongs to the Gfa family.</text>
</comment>
<proteinExistence type="inferred from homology"/>
<keyword evidence="7" id="KW-1185">Reference proteome</keyword>
<name>A0A6A6GRR6_VIRVR</name>
<dbReference type="InterPro" id="IPR011057">
    <property type="entry name" value="Mss4-like_sf"/>
</dbReference>
<evidence type="ECO:0000256" key="1">
    <source>
        <dbReference type="ARBA" id="ARBA00005495"/>
    </source>
</evidence>
<dbReference type="GO" id="GO:0016846">
    <property type="term" value="F:carbon-sulfur lyase activity"/>
    <property type="evidence" value="ECO:0007669"/>
    <property type="project" value="InterPro"/>
</dbReference>
<dbReference type="EMBL" id="ML991940">
    <property type="protein sequence ID" value="KAF2228456.1"/>
    <property type="molecule type" value="Genomic_DNA"/>
</dbReference>
<reference evidence="6" key="1">
    <citation type="journal article" date="2020" name="Stud. Mycol.">
        <title>101 Dothideomycetes genomes: a test case for predicting lifestyles and emergence of pathogens.</title>
        <authorList>
            <person name="Haridas S."/>
            <person name="Albert R."/>
            <person name="Binder M."/>
            <person name="Bloem J."/>
            <person name="Labutti K."/>
            <person name="Salamov A."/>
            <person name="Andreopoulos B."/>
            <person name="Baker S."/>
            <person name="Barry K."/>
            <person name="Bills G."/>
            <person name="Bluhm B."/>
            <person name="Cannon C."/>
            <person name="Castanera R."/>
            <person name="Culley D."/>
            <person name="Daum C."/>
            <person name="Ezra D."/>
            <person name="Gonzalez J."/>
            <person name="Henrissat B."/>
            <person name="Kuo A."/>
            <person name="Liang C."/>
            <person name="Lipzen A."/>
            <person name="Lutzoni F."/>
            <person name="Magnuson J."/>
            <person name="Mondo S."/>
            <person name="Nolan M."/>
            <person name="Ohm R."/>
            <person name="Pangilinan J."/>
            <person name="Park H.-J."/>
            <person name="Ramirez L."/>
            <person name="Alfaro M."/>
            <person name="Sun H."/>
            <person name="Tritt A."/>
            <person name="Yoshinaga Y."/>
            <person name="Zwiers L.-H."/>
            <person name="Turgeon B."/>
            <person name="Goodwin S."/>
            <person name="Spatafora J."/>
            <person name="Crous P."/>
            <person name="Grigoriev I."/>
        </authorList>
    </citation>
    <scope>NUCLEOTIDE SEQUENCE</scope>
    <source>
        <strain evidence="6">Tuck. ex Michener</strain>
    </source>
</reference>
<dbReference type="InterPro" id="IPR006913">
    <property type="entry name" value="CENP-V/GFA"/>
</dbReference>
<feature type="domain" description="CENP-V/GFA" evidence="5">
    <location>
        <begin position="8"/>
        <end position="131"/>
    </location>
</feature>
<keyword evidence="4" id="KW-0456">Lyase</keyword>
<organism evidence="6 7">
    <name type="scientific">Viridothelium virens</name>
    <name type="common">Speckled blister lichen</name>
    <name type="synonym">Trypethelium virens</name>
    <dbReference type="NCBI Taxonomy" id="1048519"/>
    <lineage>
        <taxon>Eukaryota</taxon>
        <taxon>Fungi</taxon>
        <taxon>Dikarya</taxon>
        <taxon>Ascomycota</taxon>
        <taxon>Pezizomycotina</taxon>
        <taxon>Dothideomycetes</taxon>
        <taxon>Dothideomycetes incertae sedis</taxon>
        <taxon>Trypetheliales</taxon>
        <taxon>Trypetheliaceae</taxon>
        <taxon>Viridothelium</taxon>
    </lineage>
</organism>
<dbReference type="Gene3D" id="3.90.1590.10">
    <property type="entry name" value="glutathione-dependent formaldehyde- activating enzyme (gfa)"/>
    <property type="match status" value="1"/>
</dbReference>
<accession>A0A6A6GRR6</accession>
<evidence type="ECO:0000256" key="3">
    <source>
        <dbReference type="ARBA" id="ARBA00022833"/>
    </source>
</evidence>
<evidence type="ECO:0000313" key="6">
    <source>
        <dbReference type="EMBL" id="KAF2228456.1"/>
    </source>
</evidence>
<dbReference type="AlphaFoldDB" id="A0A6A6GRR6"/>
<dbReference type="GO" id="GO:0046872">
    <property type="term" value="F:metal ion binding"/>
    <property type="evidence" value="ECO:0007669"/>
    <property type="project" value="UniProtKB-KW"/>
</dbReference>
<dbReference type="PROSITE" id="PS51891">
    <property type="entry name" value="CENP_V_GFA"/>
    <property type="match status" value="2"/>
</dbReference>
<gene>
    <name evidence="6" type="ORF">EV356DRAFT_499042</name>
</gene>
<dbReference type="PANTHER" id="PTHR33337">
    <property type="entry name" value="GFA DOMAIN-CONTAINING PROTEIN"/>
    <property type="match status" value="1"/>
</dbReference>
<evidence type="ECO:0000313" key="7">
    <source>
        <dbReference type="Proteomes" id="UP000800092"/>
    </source>
</evidence>
<dbReference type="OrthoDB" id="5422068at2759"/>
<evidence type="ECO:0000256" key="2">
    <source>
        <dbReference type="ARBA" id="ARBA00022723"/>
    </source>
</evidence>
<keyword evidence="3" id="KW-0862">Zinc</keyword>